<dbReference type="EMBL" id="BSXN01000107">
    <property type="protein sequence ID" value="GME67145.1"/>
    <property type="molecule type" value="Genomic_DNA"/>
</dbReference>
<evidence type="ECO:0000256" key="3">
    <source>
        <dbReference type="ARBA" id="ARBA00023140"/>
    </source>
</evidence>
<name>A0A9W6WFE5_CANBO</name>
<dbReference type="InterPro" id="IPR006966">
    <property type="entry name" value="Peroxin-3"/>
</dbReference>
<evidence type="ECO:0000313" key="7">
    <source>
        <dbReference type="Proteomes" id="UP001165120"/>
    </source>
</evidence>
<evidence type="ECO:0000313" key="6">
    <source>
        <dbReference type="EMBL" id="GME67145.1"/>
    </source>
</evidence>
<dbReference type="PANTHER" id="PTHR28080:SF1">
    <property type="entry name" value="PEROXISOMAL BIOGENESIS FACTOR 3"/>
    <property type="match status" value="1"/>
</dbReference>
<accession>A0A9W6WFE5</accession>
<evidence type="ECO:0000256" key="2">
    <source>
        <dbReference type="ARBA" id="ARBA00008933"/>
    </source>
</evidence>
<gene>
    <name evidence="6" type="ORF">Cboi02_000057500</name>
</gene>
<comment type="similarity">
    <text evidence="2">Belongs to the peroxin-3 family.</text>
</comment>
<dbReference type="PANTHER" id="PTHR28080">
    <property type="entry name" value="PEROXISOMAL BIOGENESIS FACTOR 3"/>
    <property type="match status" value="1"/>
</dbReference>
<dbReference type="Pfam" id="PF04882">
    <property type="entry name" value="Peroxin-3"/>
    <property type="match status" value="1"/>
</dbReference>
<reference evidence="6" key="1">
    <citation type="submission" date="2023-04" db="EMBL/GenBank/DDBJ databases">
        <title>Candida boidinii NBRC 10035.</title>
        <authorList>
            <person name="Ichikawa N."/>
            <person name="Sato H."/>
            <person name="Tonouchi N."/>
        </authorList>
    </citation>
    <scope>NUCLEOTIDE SEQUENCE</scope>
    <source>
        <strain evidence="6">NBRC 10035</strain>
    </source>
</reference>
<keyword evidence="3" id="KW-0576">Peroxisome</keyword>
<protein>
    <recommendedName>
        <fullName evidence="4">Peroxin-3</fullName>
    </recommendedName>
</protein>
<dbReference type="Proteomes" id="UP001165120">
    <property type="component" value="Unassembled WGS sequence"/>
</dbReference>
<comment type="subcellular location">
    <subcellularLocation>
        <location evidence="1">Peroxisome membrane</location>
        <topology evidence="1">Single-pass membrane protein</topology>
    </subcellularLocation>
</comment>
<evidence type="ECO:0000256" key="5">
    <source>
        <dbReference type="SAM" id="MobiDB-lite"/>
    </source>
</evidence>
<feature type="compositionally biased region" description="Basic and acidic residues" evidence="5">
    <location>
        <begin position="430"/>
        <end position="439"/>
    </location>
</feature>
<keyword evidence="7" id="KW-1185">Reference proteome</keyword>
<feature type="region of interest" description="Disordered" evidence="5">
    <location>
        <begin position="65"/>
        <end position="99"/>
    </location>
</feature>
<sequence>MMKKFTEFQKKLKEENFAKEQIKRRFKQTQNDCYMTFLSLLPVLIEPIYLELNVESITKQLQAKRTKRSISQTSDQSNEKQQDDQINQNNKDLSQQEQQQQTNQLALSTIFSDDFSTVDNRNSTQQSQSQLEQQTKSKTQLWIELRNQSLTRFLTVLYCESLLIVFLHLQLNILSRKSYLETAIKLASKNNGLTNTHNEDIINNSEDELSDDENLSEQAFLSFSWWLLNKGWIDIKENISNNVEEVFNEIDPRQEMSIDEFASLISRTQGLIDHEILLPRVNSKSHQKQQQEQQQHEFSNIDNSAYNIISNPNNNNETTRISNSSNTSSILIESFLPPKEMEFYLLQQTNDIDFISKYNSNLSNIENLDKLLIELNNYLNNEKVGEVISLLVTVGITKVLDNIVILLLEKSSKSETHGNADEQESAVAETEARDGEQESAHLQQLPKVKLASFLAQITKQSNKLTNNSLDNDILYTLNNLEELDDLSAGVYSNFDA</sequence>
<feature type="compositionally biased region" description="Low complexity" evidence="5">
    <location>
        <begin position="84"/>
        <end position="99"/>
    </location>
</feature>
<organism evidence="6 7">
    <name type="scientific">Candida boidinii</name>
    <name type="common">Yeast</name>
    <dbReference type="NCBI Taxonomy" id="5477"/>
    <lineage>
        <taxon>Eukaryota</taxon>
        <taxon>Fungi</taxon>
        <taxon>Dikarya</taxon>
        <taxon>Ascomycota</taxon>
        <taxon>Saccharomycotina</taxon>
        <taxon>Pichiomycetes</taxon>
        <taxon>Pichiales</taxon>
        <taxon>Pichiaceae</taxon>
        <taxon>Ogataea</taxon>
        <taxon>Ogataea/Candida clade</taxon>
    </lineage>
</organism>
<feature type="region of interest" description="Disordered" evidence="5">
    <location>
        <begin position="415"/>
        <end position="442"/>
    </location>
</feature>
<dbReference type="GO" id="GO:0045046">
    <property type="term" value="P:protein import into peroxisome membrane"/>
    <property type="evidence" value="ECO:0007669"/>
    <property type="project" value="TreeGrafter"/>
</dbReference>
<dbReference type="GO" id="GO:0005778">
    <property type="term" value="C:peroxisomal membrane"/>
    <property type="evidence" value="ECO:0007669"/>
    <property type="project" value="UniProtKB-SubCell"/>
</dbReference>
<dbReference type="GO" id="GO:0030674">
    <property type="term" value="F:protein-macromolecule adaptor activity"/>
    <property type="evidence" value="ECO:0007669"/>
    <property type="project" value="TreeGrafter"/>
</dbReference>
<dbReference type="AlphaFoldDB" id="A0A9W6WFE5"/>
<proteinExistence type="inferred from homology"/>
<comment type="caution">
    <text evidence="6">The sequence shown here is derived from an EMBL/GenBank/DDBJ whole genome shotgun (WGS) entry which is preliminary data.</text>
</comment>
<evidence type="ECO:0000256" key="4">
    <source>
        <dbReference type="ARBA" id="ARBA00032508"/>
    </source>
</evidence>
<evidence type="ECO:0000256" key="1">
    <source>
        <dbReference type="ARBA" id="ARBA00004549"/>
    </source>
</evidence>